<evidence type="ECO:0000313" key="13">
    <source>
        <dbReference type="WBParaSite" id="DME_0000521801-mRNA-1"/>
    </source>
</evidence>
<proteinExistence type="predicted"/>
<reference evidence="10 12" key="2">
    <citation type="submission" date="2018-11" db="EMBL/GenBank/DDBJ databases">
        <authorList>
            <consortium name="Pathogen Informatics"/>
        </authorList>
    </citation>
    <scope>NUCLEOTIDE SEQUENCE [LARGE SCALE GENOMIC DNA]</scope>
</reference>
<dbReference type="WBParaSite" id="DME_0000521801-mRNA-1">
    <property type="protein sequence ID" value="DME_0000521801-mRNA-1"/>
    <property type="gene ID" value="DME_0000521801"/>
</dbReference>
<keyword evidence="8" id="KW-0460">Magnesium</keyword>
<evidence type="ECO:0000313" key="12">
    <source>
        <dbReference type="Proteomes" id="UP000274756"/>
    </source>
</evidence>
<name>A0A0N4UD38_DRAME</name>
<evidence type="ECO:0000256" key="2">
    <source>
        <dbReference type="ARBA" id="ARBA00005135"/>
    </source>
</evidence>
<keyword evidence="6" id="KW-0479">Metal-binding</keyword>
<protein>
    <recommendedName>
        <fullName evidence="4">Phosphoserine phosphatase</fullName>
        <ecNumber evidence="3">3.1.3.3</ecNumber>
    </recommendedName>
</protein>
<keyword evidence="7" id="KW-0378">Hydrolase</keyword>
<dbReference type="InterPro" id="IPR036412">
    <property type="entry name" value="HAD-like_sf"/>
</dbReference>
<dbReference type="Gene3D" id="1.10.150.210">
    <property type="entry name" value="Phosphoserine phosphatase, domain 2"/>
    <property type="match status" value="1"/>
</dbReference>
<evidence type="ECO:0000256" key="3">
    <source>
        <dbReference type="ARBA" id="ARBA00012640"/>
    </source>
</evidence>
<dbReference type="AlphaFoldDB" id="A0A0N4UD38"/>
<comment type="pathway">
    <text evidence="2">Amino-acid biosynthesis; L-serine biosynthesis; L-serine from 3-phospho-D-glycerate: step 3/3.</text>
</comment>
<dbReference type="GO" id="GO:0000287">
    <property type="term" value="F:magnesium ion binding"/>
    <property type="evidence" value="ECO:0007669"/>
    <property type="project" value="TreeGrafter"/>
</dbReference>
<dbReference type="STRING" id="318479.A0A0N4UD38"/>
<dbReference type="GO" id="GO:0005737">
    <property type="term" value="C:cytoplasm"/>
    <property type="evidence" value="ECO:0007669"/>
    <property type="project" value="TreeGrafter"/>
</dbReference>
<dbReference type="Gene3D" id="3.40.50.1000">
    <property type="entry name" value="HAD superfamily/HAD-like"/>
    <property type="match status" value="1"/>
</dbReference>
<dbReference type="Proteomes" id="UP000274756">
    <property type="component" value="Unassembled WGS sequence"/>
</dbReference>
<comment type="cofactor">
    <cofactor evidence="1">
        <name>Mg(2+)</name>
        <dbReference type="ChEBI" id="CHEBI:18420"/>
    </cofactor>
</comment>
<accession>A0A0N4UD38</accession>
<dbReference type="NCBIfam" id="TIGR01488">
    <property type="entry name" value="HAD-SF-IB"/>
    <property type="match status" value="1"/>
</dbReference>
<dbReference type="GO" id="GO:0006564">
    <property type="term" value="P:L-serine biosynthetic process"/>
    <property type="evidence" value="ECO:0007669"/>
    <property type="project" value="UniProtKB-KW"/>
</dbReference>
<evidence type="ECO:0000256" key="6">
    <source>
        <dbReference type="ARBA" id="ARBA00022723"/>
    </source>
</evidence>
<reference evidence="13" key="1">
    <citation type="submission" date="2017-02" db="UniProtKB">
        <authorList>
            <consortium name="WormBaseParasite"/>
        </authorList>
    </citation>
    <scope>IDENTIFICATION</scope>
</reference>
<organism evidence="11 13">
    <name type="scientific">Dracunculus medinensis</name>
    <name type="common">Guinea worm</name>
    <dbReference type="NCBI Taxonomy" id="318479"/>
    <lineage>
        <taxon>Eukaryota</taxon>
        <taxon>Metazoa</taxon>
        <taxon>Ecdysozoa</taxon>
        <taxon>Nematoda</taxon>
        <taxon>Chromadorea</taxon>
        <taxon>Rhabditida</taxon>
        <taxon>Spirurina</taxon>
        <taxon>Dracunculoidea</taxon>
        <taxon>Dracunculidae</taxon>
        <taxon>Dracunculus</taxon>
    </lineage>
</organism>
<dbReference type="PANTHER" id="PTHR43344:SF2">
    <property type="entry name" value="PHOSPHOSERINE PHOSPHATASE"/>
    <property type="match status" value="1"/>
</dbReference>
<dbReference type="InterPro" id="IPR050582">
    <property type="entry name" value="HAD-like_SerB"/>
</dbReference>
<dbReference type="SUPFAM" id="SSF56784">
    <property type="entry name" value="HAD-like"/>
    <property type="match status" value="1"/>
</dbReference>
<dbReference type="GO" id="GO:0036424">
    <property type="term" value="F:L-phosphoserine phosphatase activity"/>
    <property type="evidence" value="ECO:0007669"/>
    <property type="project" value="TreeGrafter"/>
</dbReference>
<evidence type="ECO:0000313" key="10">
    <source>
        <dbReference type="EMBL" id="VDN59044.1"/>
    </source>
</evidence>
<dbReference type="Pfam" id="PF00702">
    <property type="entry name" value="Hydrolase"/>
    <property type="match status" value="1"/>
</dbReference>
<evidence type="ECO:0000256" key="7">
    <source>
        <dbReference type="ARBA" id="ARBA00022801"/>
    </source>
</evidence>
<evidence type="ECO:0000256" key="1">
    <source>
        <dbReference type="ARBA" id="ARBA00001946"/>
    </source>
</evidence>
<dbReference type="PANTHER" id="PTHR43344">
    <property type="entry name" value="PHOSPHOSERINE PHOSPHATASE"/>
    <property type="match status" value="1"/>
</dbReference>
<dbReference type="CDD" id="cd04309">
    <property type="entry name" value="HAD_PSP_eu"/>
    <property type="match status" value="1"/>
</dbReference>
<evidence type="ECO:0000313" key="11">
    <source>
        <dbReference type="Proteomes" id="UP000038040"/>
    </source>
</evidence>
<dbReference type="InterPro" id="IPR023214">
    <property type="entry name" value="HAD_sf"/>
</dbReference>
<keyword evidence="5" id="KW-0028">Amino-acid biosynthesis</keyword>
<gene>
    <name evidence="10" type="ORF">DME_LOCUS9017</name>
</gene>
<evidence type="ECO:0000256" key="9">
    <source>
        <dbReference type="ARBA" id="ARBA00023299"/>
    </source>
</evidence>
<dbReference type="EMBL" id="UYYG01001175">
    <property type="protein sequence ID" value="VDN59044.1"/>
    <property type="molecule type" value="Genomic_DNA"/>
</dbReference>
<dbReference type="Proteomes" id="UP000038040">
    <property type="component" value="Unplaced"/>
</dbReference>
<sequence length="237" mass="26629">MRENSINCDIKRILHDANAVCFDVDSTICQDEAIDEFAKFLGYSENEIKKLTDMAMNGEMGTFQQSLTSRMYLLRPTKSQFNAFLSNRKILLSPKIEEFVFALQQRQIHVYLVTGSFRSFVLPVASILKIPKENIFANDIKFDCNGDYIGIDTNQLTSDSGSMNVGKAAVCGLLKQKMGYRNLVMIGDGITDLEASPPADVFIGFGGNKVREKVRKNAKWYVYDFNSLLEALLSSNN</sequence>
<dbReference type="EC" id="3.1.3.3" evidence="3"/>
<evidence type="ECO:0000256" key="8">
    <source>
        <dbReference type="ARBA" id="ARBA00022842"/>
    </source>
</evidence>
<evidence type="ECO:0000256" key="4">
    <source>
        <dbReference type="ARBA" id="ARBA00015196"/>
    </source>
</evidence>
<evidence type="ECO:0000256" key="5">
    <source>
        <dbReference type="ARBA" id="ARBA00022605"/>
    </source>
</evidence>
<keyword evidence="9" id="KW-0718">Serine biosynthesis</keyword>
<dbReference type="OrthoDB" id="27226at2759"/>
<keyword evidence="12" id="KW-1185">Reference proteome</keyword>